<proteinExistence type="predicted"/>
<sequence length="524" mass="58201">TKSANPFSISAAAATAAVAIAAASIAAAAIAVAKMKIVRGVLRTANACLSRYSSHHRTFSALSNFDTKLHLGLPLYPSAMLDDQLNTLSESLKMLQESMKELQANNKRMLSSICHVRSLLQEEMRLDSTFTDTPDISDDKTITSVLESACNDNDTEIADTVKSQLDSQLLILDVGYKIQKHISPSVLSSASIDTTELEFSRLSFSVKELTLPVKGYRHKLDMEFDCKVFDCGREIFLQNFPALIQLLVRLVYTFLIGLIQGSGLALIRYKYAYSFILDSTRPCPEFGSDIMIMDRITLLHKIKCLQLPFDPGVYVTHDVSIFFCDMCEDIRIVTHIEYLCVSANHAVGAVSLSALEKYIDTYDFRQYLNFRNFNLSWQLHTVVASSHGDNNFTVLGLLEKLNTTGEVHVYLWYNSNVEINLTTDVLLSGNWLGLIVFSADQVLHILVNNQCARTVFACLGNSKRSGSNDINQRAGVNMNSGISSIHGVLNVGLNLRSGTEVFLDQFHLLVTTSFFICLVVIQLL</sequence>
<keyword evidence="2" id="KW-0812">Transmembrane</keyword>
<keyword evidence="2" id="KW-0472">Membrane</keyword>
<protein>
    <submittedName>
        <fullName evidence="3">Uncharacterized protein</fullName>
    </submittedName>
</protein>
<keyword evidence="4" id="KW-1185">Reference proteome</keyword>
<dbReference type="Proteomes" id="UP001234989">
    <property type="component" value="Chromosome 10"/>
</dbReference>
<gene>
    <name evidence="3" type="ORF">MTR67_045672</name>
</gene>
<dbReference type="EMBL" id="CP133621">
    <property type="protein sequence ID" value="WMV52287.1"/>
    <property type="molecule type" value="Genomic_DNA"/>
</dbReference>
<evidence type="ECO:0000313" key="4">
    <source>
        <dbReference type="Proteomes" id="UP001234989"/>
    </source>
</evidence>
<keyword evidence="2" id="KW-1133">Transmembrane helix</keyword>
<reference evidence="3" key="1">
    <citation type="submission" date="2023-08" db="EMBL/GenBank/DDBJ databases">
        <title>A de novo genome assembly of Solanum verrucosum Schlechtendal, a Mexican diploid species geographically isolated from the other diploid A-genome species in potato relatives.</title>
        <authorList>
            <person name="Hosaka K."/>
        </authorList>
    </citation>
    <scope>NUCLEOTIDE SEQUENCE</scope>
    <source>
        <tissue evidence="3">Young leaves</tissue>
    </source>
</reference>
<evidence type="ECO:0000256" key="2">
    <source>
        <dbReference type="SAM" id="Phobius"/>
    </source>
</evidence>
<name>A0AAF0UTS8_SOLVR</name>
<feature type="transmembrane region" description="Helical" evidence="2">
    <location>
        <begin position="506"/>
        <end position="523"/>
    </location>
</feature>
<dbReference type="AlphaFoldDB" id="A0AAF0UTS8"/>
<accession>A0AAF0UTS8</accession>
<organism evidence="3 4">
    <name type="scientific">Solanum verrucosum</name>
    <dbReference type="NCBI Taxonomy" id="315347"/>
    <lineage>
        <taxon>Eukaryota</taxon>
        <taxon>Viridiplantae</taxon>
        <taxon>Streptophyta</taxon>
        <taxon>Embryophyta</taxon>
        <taxon>Tracheophyta</taxon>
        <taxon>Spermatophyta</taxon>
        <taxon>Magnoliopsida</taxon>
        <taxon>eudicotyledons</taxon>
        <taxon>Gunneridae</taxon>
        <taxon>Pentapetalae</taxon>
        <taxon>asterids</taxon>
        <taxon>lamiids</taxon>
        <taxon>Solanales</taxon>
        <taxon>Solanaceae</taxon>
        <taxon>Solanoideae</taxon>
        <taxon>Solaneae</taxon>
        <taxon>Solanum</taxon>
    </lineage>
</organism>
<feature type="non-terminal residue" evidence="3">
    <location>
        <position position="1"/>
    </location>
</feature>
<keyword evidence="1" id="KW-0175">Coiled coil</keyword>
<feature type="transmembrane region" description="Helical" evidence="2">
    <location>
        <begin position="246"/>
        <end position="267"/>
    </location>
</feature>
<feature type="coiled-coil region" evidence="1">
    <location>
        <begin position="85"/>
        <end position="112"/>
    </location>
</feature>
<evidence type="ECO:0000313" key="3">
    <source>
        <dbReference type="EMBL" id="WMV52287.1"/>
    </source>
</evidence>
<evidence type="ECO:0000256" key="1">
    <source>
        <dbReference type="SAM" id="Coils"/>
    </source>
</evidence>